<reference evidence="1" key="1">
    <citation type="submission" date="2025-08" db="UniProtKB">
        <authorList>
            <consortium name="Ensembl"/>
        </authorList>
    </citation>
    <scope>IDENTIFICATION</scope>
</reference>
<dbReference type="Ensembl" id="ENSSSCT00015109268.1">
    <property type="protein sequence ID" value="ENSSSCP00015046422.1"/>
    <property type="gene ID" value="ENSSSCG00015080359.1"/>
</dbReference>
<sequence length="171" mass="19029">MKEMFESVTFLFSVFFFIGLCIFAKVSDVKTPDMDDIADRMRMDAGEVTLMNHNSIFKTHLLSQTGFAEDQLSLSDHQILPSRQGNLDRSYTCSARSTAYNANYYSGPGLGVLARYSWGKMLTFGGHHGVTLMQIRHMAVAGFSSFINFQVSMAESIIVCRSSLTTDFTGS</sequence>
<name>A0A8D0QAZ6_PIG</name>
<dbReference type="Proteomes" id="UP000694726">
    <property type="component" value="Unplaced"/>
</dbReference>
<proteinExistence type="predicted"/>
<accession>A0A8D0QAZ6</accession>
<protein>
    <submittedName>
        <fullName evidence="1">SUMO specific peptidase 1</fullName>
    </submittedName>
</protein>
<organism evidence="1 2">
    <name type="scientific">Sus scrofa</name>
    <name type="common">Pig</name>
    <dbReference type="NCBI Taxonomy" id="9823"/>
    <lineage>
        <taxon>Eukaryota</taxon>
        <taxon>Metazoa</taxon>
        <taxon>Chordata</taxon>
        <taxon>Craniata</taxon>
        <taxon>Vertebrata</taxon>
        <taxon>Euteleostomi</taxon>
        <taxon>Mammalia</taxon>
        <taxon>Eutheria</taxon>
        <taxon>Laurasiatheria</taxon>
        <taxon>Artiodactyla</taxon>
        <taxon>Suina</taxon>
        <taxon>Suidae</taxon>
        <taxon>Sus</taxon>
    </lineage>
</organism>
<evidence type="ECO:0000313" key="2">
    <source>
        <dbReference type="Proteomes" id="UP000694726"/>
    </source>
</evidence>
<evidence type="ECO:0000313" key="1">
    <source>
        <dbReference type="Ensembl" id="ENSSSCP00015046422.1"/>
    </source>
</evidence>
<dbReference type="AlphaFoldDB" id="A0A8D0QAZ6"/>